<keyword evidence="3" id="KW-1185">Reference proteome</keyword>
<dbReference type="InterPro" id="IPR000477">
    <property type="entry name" value="RT_dom"/>
</dbReference>
<sequence length="718" mass="83301">MSNNPVPAPILINSQAAENWMFFKSQWDNYQVATELNKKDNNVIRATFLSLIGKDCFNVFLNLDLKEDEKNSLPKIIEALNNHFTPQKNVIYERYIFNTSNQEENEGIDSYTNRLRGLASSCEYDILSEELIRDRIVLGIKDNRITKLTGQESEDVKWNKKYERKKEATKAVGRNIGRLHVLRMVRYAHGATEKNHFSKVCRFRSQNPKQMNVRAIQEQDESSDEAVLQLRRHYAAGNIKKHKWMVKLLFETANKTVPLKCQLDSGSTCNIMILDDYRWVMKERSNNLDISNARLENSGGVILKPVGQKYFDCYFKEKKYNLLFQIANINQKPLLSAKTIEDLNLVTKHDAKQNKLRVCLDPRDLNKVIKRPHFQIPTIDEILPILNNAKIFTVIDAKDGFWQVKLDSQSSDLTTFWTPFGRYKWLRMPFGISAAPEEFQRRLHEVIEGLEGVEVIADDILVFCKGNITEDAIRDHNIKLEQLLMRTRERNLKFNKDKIRLCSNHVNYMGHILSDEGLRPDPGKVEAIKAMPRPQNVREIQQYLGCINYLTKFLPRLSEVVQPLRVLTQRCMSWSWSEPQEQAFLLSKELVTQAPVLKYFDPSLPVTKQSDASDKGLGAVLLQEEQPVAYASKALTNTETRYAQIEKECLSIVFACEHFYQYIAGGTKVHIETDHKPLENIFKMYIHQVPKGLQRMLLRLQRYNLEVKYKPGKQMYTA</sequence>
<proteinExistence type="predicted"/>
<dbReference type="InterPro" id="IPR041577">
    <property type="entry name" value="RT_RNaseH_2"/>
</dbReference>
<reference evidence="2 3" key="1">
    <citation type="submission" date="2022-01" db="EMBL/GenBank/DDBJ databases">
        <title>A chromosomal length assembly of Cordylochernes scorpioides.</title>
        <authorList>
            <person name="Zeh D."/>
            <person name="Zeh J."/>
        </authorList>
    </citation>
    <scope>NUCLEOTIDE SEQUENCE [LARGE SCALE GENOMIC DNA]</scope>
    <source>
        <strain evidence="2">IN4F17</strain>
        <tissue evidence="2">Whole Body</tissue>
    </source>
</reference>
<dbReference type="InterPro" id="IPR050951">
    <property type="entry name" value="Retrovirus_Pol_polyprotein"/>
</dbReference>
<accession>A0ABY6KDR2</accession>
<name>A0ABY6KDR2_9ARAC</name>
<evidence type="ECO:0000313" key="2">
    <source>
        <dbReference type="EMBL" id="UYV66986.1"/>
    </source>
</evidence>
<evidence type="ECO:0000259" key="1">
    <source>
        <dbReference type="PROSITE" id="PS50878"/>
    </source>
</evidence>
<dbReference type="Gene3D" id="3.30.70.270">
    <property type="match status" value="2"/>
</dbReference>
<dbReference type="Pfam" id="PF17919">
    <property type="entry name" value="RT_RNaseH_2"/>
    <property type="match status" value="1"/>
</dbReference>
<evidence type="ECO:0000313" key="3">
    <source>
        <dbReference type="Proteomes" id="UP001235939"/>
    </source>
</evidence>
<dbReference type="InterPro" id="IPR043128">
    <property type="entry name" value="Rev_trsase/Diguanyl_cyclase"/>
</dbReference>
<dbReference type="PANTHER" id="PTHR37984">
    <property type="entry name" value="PROTEIN CBG26694"/>
    <property type="match status" value="1"/>
</dbReference>
<dbReference type="InterPro" id="IPR043502">
    <property type="entry name" value="DNA/RNA_pol_sf"/>
</dbReference>
<dbReference type="Gene3D" id="3.10.10.10">
    <property type="entry name" value="HIV Type 1 Reverse Transcriptase, subunit A, domain 1"/>
    <property type="match status" value="1"/>
</dbReference>
<dbReference type="Pfam" id="PF00078">
    <property type="entry name" value="RVT_1"/>
    <property type="match status" value="1"/>
</dbReference>
<dbReference type="CDD" id="cd01647">
    <property type="entry name" value="RT_LTR"/>
    <property type="match status" value="1"/>
</dbReference>
<dbReference type="SUPFAM" id="SSF56672">
    <property type="entry name" value="DNA/RNA polymerases"/>
    <property type="match status" value="1"/>
</dbReference>
<gene>
    <name evidence="2" type="ORF">LAZ67_4003562</name>
</gene>
<protein>
    <submittedName>
        <fullName evidence="2">K02A2.6-like</fullName>
    </submittedName>
</protein>
<dbReference type="CDD" id="cd09274">
    <property type="entry name" value="RNase_HI_RT_Ty3"/>
    <property type="match status" value="1"/>
</dbReference>
<dbReference type="PROSITE" id="PS50878">
    <property type="entry name" value="RT_POL"/>
    <property type="match status" value="1"/>
</dbReference>
<dbReference type="Proteomes" id="UP001235939">
    <property type="component" value="Chromosome 04"/>
</dbReference>
<dbReference type="CDD" id="cd05481">
    <property type="entry name" value="retropepsin_like_LTR_1"/>
    <property type="match status" value="1"/>
</dbReference>
<dbReference type="EMBL" id="CP092866">
    <property type="protein sequence ID" value="UYV66986.1"/>
    <property type="molecule type" value="Genomic_DNA"/>
</dbReference>
<feature type="domain" description="Reverse transcriptase" evidence="1">
    <location>
        <begin position="327"/>
        <end position="513"/>
    </location>
</feature>
<dbReference type="PANTHER" id="PTHR37984:SF8">
    <property type="entry name" value="CCHC-TYPE DOMAIN-CONTAINING PROTEIN"/>
    <property type="match status" value="1"/>
</dbReference>
<organism evidence="2 3">
    <name type="scientific">Cordylochernes scorpioides</name>
    <dbReference type="NCBI Taxonomy" id="51811"/>
    <lineage>
        <taxon>Eukaryota</taxon>
        <taxon>Metazoa</taxon>
        <taxon>Ecdysozoa</taxon>
        <taxon>Arthropoda</taxon>
        <taxon>Chelicerata</taxon>
        <taxon>Arachnida</taxon>
        <taxon>Pseudoscorpiones</taxon>
        <taxon>Cheliferoidea</taxon>
        <taxon>Chernetidae</taxon>
        <taxon>Cordylochernes</taxon>
    </lineage>
</organism>